<dbReference type="AlphaFoldDB" id="A0A329SVY9"/>
<gene>
    <name evidence="2" type="ORF">PC110_g3020</name>
    <name evidence="1" type="ORF">PC113_g10438</name>
</gene>
<proteinExistence type="predicted"/>
<dbReference type="VEuPathDB" id="FungiDB:PC110_g3020"/>
<dbReference type="EMBL" id="MJFZ01000042">
    <property type="protein sequence ID" value="RAW40759.1"/>
    <property type="molecule type" value="Genomic_DNA"/>
</dbReference>
<accession>A0A329SVY9</accession>
<dbReference type="OrthoDB" id="91429at2759"/>
<dbReference type="EMBL" id="RCMG01000279">
    <property type="protein sequence ID" value="KAG2857717.1"/>
    <property type="molecule type" value="Genomic_DNA"/>
</dbReference>
<reference evidence="2 3" key="1">
    <citation type="submission" date="2018-01" db="EMBL/GenBank/DDBJ databases">
        <title>Draft genome of the strawberry crown rot pathogen Phytophthora cactorum.</title>
        <authorList>
            <person name="Armitage A.D."/>
            <person name="Lysoe E."/>
            <person name="Nellist C.F."/>
            <person name="Harrison R.J."/>
            <person name="Brurberg M.B."/>
        </authorList>
    </citation>
    <scope>NUCLEOTIDE SEQUENCE [LARGE SCALE GENOMIC DNA]</scope>
    <source>
        <strain evidence="2 3">10300</strain>
    </source>
</reference>
<organism evidence="2 3">
    <name type="scientific">Phytophthora cactorum</name>
    <dbReference type="NCBI Taxonomy" id="29920"/>
    <lineage>
        <taxon>Eukaryota</taxon>
        <taxon>Sar</taxon>
        <taxon>Stramenopiles</taxon>
        <taxon>Oomycota</taxon>
        <taxon>Peronosporomycetes</taxon>
        <taxon>Peronosporales</taxon>
        <taxon>Peronosporaceae</taxon>
        <taxon>Phytophthora</taxon>
    </lineage>
</organism>
<protein>
    <submittedName>
        <fullName evidence="2">Uncharacterized protein</fullName>
    </submittedName>
</protein>
<reference evidence="1" key="2">
    <citation type="submission" date="2018-10" db="EMBL/GenBank/DDBJ databases">
        <title>Effector identification in a new, highly contiguous assembly of the strawberry crown rot pathogen Phytophthora cactorum.</title>
        <authorList>
            <person name="Armitage A.D."/>
            <person name="Nellist C.F."/>
            <person name="Bates H."/>
            <person name="Vickerstaff R.J."/>
            <person name="Harrison R.J."/>
        </authorList>
    </citation>
    <scope>NUCLEOTIDE SEQUENCE</scope>
    <source>
        <strain evidence="1">15-7</strain>
    </source>
</reference>
<evidence type="ECO:0000313" key="2">
    <source>
        <dbReference type="EMBL" id="RAW40759.1"/>
    </source>
</evidence>
<keyword evidence="3" id="KW-1185">Reference proteome</keyword>
<sequence length="148" mass="15592">MVGKGGEGVHVCSRTMYDFSYPESALINGCTDQDSITQPDYIHCDAVATAILRLKRAHPSAKVCVMAGDVASAFRNLCIHSNSVYLFAGQIEEDDVIVIELSAPSAGPDRLVSTRSPAAPSCTCMEPTPTPCDQMGSSTITGSMTATT</sequence>
<name>A0A329SVY9_9STRA</name>
<evidence type="ECO:0000313" key="3">
    <source>
        <dbReference type="Proteomes" id="UP000251314"/>
    </source>
</evidence>
<dbReference type="Proteomes" id="UP000251314">
    <property type="component" value="Unassembled WGS sequence"/>
</dbReference>
<evidence type="ECO:0000313" key="1">
    <source>
        <dbReference type="EMBL" id="KAG2857717.1"/>
    </source>
</evidence>
<comment type="caution">
    <text evidence="2">The sequence shown here is derived from an EMBL/GenBank/DDBJ whole genome shotgun (WGS) entry which is preliminary data.</text>
</comment>
<dbReference type="Proteomes" id="UP000735874">
    <property type="component" value="Unassembled WGS sequence"/>
</dbReference>